<dbReference type="AlphaFoldDB" id="A0A438BY18"/>
<dbReference type="GO" id="GO:0005634">
    <property type="term" value="C:nucleus"/>
    <property type="evidence" value="ECO:0007669"/>
    <property type="project" value="UniProtKB-SubCell"/>
</dbReference>
<proteinExistence type="predicted"/>
<dbReference type="InterPro" id="IPR013087">
    <property type="entry name" value="Znf_C2H2_type"/>
</dbReference>
<dbReference type="PANTHER" id="PTHR47287">
    <property type="entry name" value="C2H2 AND C2HC ZINC FINGERS SUPERFAMILY PROTEIN"/>
    <property type="match status" value="1"/>
</dbReference>
<feature type="compositionally biased region" description="Polar residues" evidence="7">
    <location>
        <begin position="31"/>
        <end position="43"/>
    </location>
</feature>
<reference evidence="9 10" key="1">
    <citation type="journal article" date="2018" name="PLoS Genet.">
        <title>Population sequencing reveals clonal diversity and ancestral inbreeding in the grapevine cultivar Chardonnay.</title>
        <authorList>
            <person name="Roach M.J."/>
            <person name="Johnson D.L."/>
            <person name="Bohlmann J."/>
            <person name="van Vuuren H.J."/>
            <person name="Jones S.J."/>
            <person name="Pretorius I.S."/>
            <person name="Schmidt S.A."/>
            <person name="Borneman A.R."/>
        </authorList>
    </citation>
    <scope>NUCLEOTIDE SEQUENCE [LARGE SCALE GENOMIC DNA]</scope>
    <source>
        <strain evidence="10">cv. Chardonnay</strain>
        <tissue evidence="9">Leaf</tissue>
    </source>
</reference>
<feature type="region of interest" description="Disordered" evidence="7">
    <location>
        <begin position="1"/>
        <end position="100"/>
    </location>
</feature>
<dbReference type="PROSITE" id="PS00028">
    <property type="entry name" value="ZINC_FINGER_C2H2_1"/>
    <property type="match status" value="1"/>
</dbReference>
<evidence type="ECO:0000256" key="6">
    <source>
        <dbReference type="PROSITE-ProRule" id="PRU00042"/>
    </source>
</evidence>
<evidence type="ECO:0000256" key="3">
    <source>
        <dbReference type="ARBA" id="ARBA00022771"/>
    </source>
</evidence>
<evidence type="ECO:0000256" key="2">
    <source>
        <dbReference type="ARBA" id="ARBA00022723"/>
    </source>
</evidence>
<comment type="caution">
    <text evidence="9">The sequence shown here is derived from an EMBL/GenBank/DDBJ whole genome shotgun (WGS) entry which is preliminary data.</text>
</comment>
<keyword evidence="5" id="KW-0539">Nucleus</keyword>
<keyword evidence="2" id="KW-0479">Metal-binding</keyword>
<dbReference type="PROSITE" id="PS50157">
    <property type="entry name" value="ZINC_FINGER_C2H2_2"/>
    <property type="match status" value="1"/>
</dbReference>
<evidence type="ECO:0000256" key="7">
    <source>
        <dbReference type="SAM" id="MobiDB-lite"/>
    </source>
</evidence>
<gene>
    <name evidence="9" type="primary">ZFP3_0</name>
    <name evidence="9" type="ORF">CK203_073075</name>
</gene>
<comment type="subcellular location">
    <subcellularLocation>
        <location evidence="1">Nucleus</location>
    </subcellularLocation>
</comment>
<dbReference type="Proteomes" id="UP000288805">
    <property type="component" value="Unassembled WGS sequence"/>
</dbReference>
<dbReference type="InterPro" id="IPR044246">
    <property type="entry name" value="ZFP3-like"/>
</dbReference>
<evidence type="ECO:0000313" key="10">
    <source>
        <dbReference type="Proteomes" id="UP000288805"/>
    </source>
</evidence>
<accession>A0A438BY18</accession>
<dbReference type="SUPFAM" id="SSF57667">
    <property type="entry name" value="beta-beta-alpha zinc fingers"/>
    <property type="match status" value="1"/>
</dbReference>
<name>A0A438BY18_VITVI</name>
<feature type="compositionally biased region" description="Polar residues" evidence="7">
    <location>
        <begin position="76"/>
        <end position="90"/>
    </location>
</feature>
<evidence type="ECO:0000313" key="9">
    <source>
        <dbReference type="EMBL" id="RVW15838.1"/>
    </source>
</evidence>
<feature type="compositionally biased region" description="Basic and acidic residues" evidence="7">
    <location>
        <begin position="52"/>
        <end position="66"/>
    </location>
</feature>
<dbReference type="Pfam" id="PF12171">
    <property type="entry name" value="zf-C2H2_jaz"/>
    <property type="match status" value="1"/>
</dbReference>
<dbReference type="InterPro" id="IPR022755">
    <property type="entry name" value="Znf_C2H2_jaz"/>
</dbReference>
<keyword evidence="3 6" id="KW-0863">Zinc-finger</keyword>
<dbReference type="InterPro" id="IPR036236">
    <property type="entry name" value="Znf_C2H2_sf"/>
</dbReference>
<dbReference type="Gene3D" id="3.30.160.60">
    <property type="entry name" value="Classic Zinc Finger"/>
    <property type="match status" value="1"/>
</dbReference>
<evidence type="ECO:0000256" key="1">
    <source>
        <dbReference type="ARBA" id="ARBA00004123"/>
    </source>
</evidence>
<dbReference type="GO" id="GO:0009788">
    <property type="term" value="P:negative regulation of abscisic acid-activated signaling pathway"/>
    <property type="evidence" value="ECO:0007669"/>
    <property type="project" value="InterPro"/>
</dbReference>
<keyword evidence="4" id="KW-0862">Zinc</keyword>
<dbReference type="EMBL" id="QGNW01002594">
    <property type="protein sequence ID" value="RVW15838.1"/>
    <property type="molecule type" value="Genomic_DNA"/>
</dbReference>
<evidence type="ECO:0000256" key="5">
    <source>
        <dbReference type="ARBA" id="ARBA00023242"/>
    </source>
</evidence>
<organism evidence="9 10">
    <name type="scientific">Vitis vinifera</name>
    <name type="common">Grape</name>
    <dbReference type="NCBI Taxonomy" id="29760"/>
    <lineage>
        <taxon>Eukaryota</taxon>
        <taxon>Viridiplantae</taxon>
        <taxon>Streptophyta</taxon>
        <taxon>Embryophyta</taxon>
        <taxon>Tracheophyta</taxon>
        <taxon>Spermatophyta</taxon>
        <taxon>Magnoliopsida</taxon>
        <taxon>eudicotyledons</taxon>
        <taxon>Gunneridae</taxon>
        <taxon>Pentapetalae</taxon>
        <taxon>rosids</taxon>
        <taxon>Vitales</taxon>
        <taxon>Vitaceae</taxon>
        <taxon>Viteae</taxon>
        <taxon>Vitis</taxon>
    </lineage>
</organism>
<evidence type="ECO:0000256" key="4">
    <source>
        <dbReference type="ARBA" id="ARBA00022833"/>
    </source>
</evidence>
<feature type="domain" description="C2H2-type" evidence="8">
    <location>
        <begin position="106"/>
        <end position="133"/>
    </location>
</feature>
<sequence length="343" mass="37263">MVSAVQEMSSGKVAMNSPPRDSEEKEAMEESGSNQKPRTSAESNDPALDLKLSNDHVQEQGGDRSKIAALPGNINGPKQNSPTASQSSNEVEMDADPPHEGERRNYYCKYCNKMFSNSQALGGHQNAHKRERAAAKKEKGLEEAARAAIEYRLYPFSTISPYNSRYGSFSRPLGVQRQSLIHKPFNSGLHGGIGYGSTGGVGGRSGYSNHNRQFPITNRPTPMVNHKYGIQQPRNMSNYWARGMSVGVGGYQPPPPPPQARPFNIGGYQPPPQPRAFNIGGSTANPPPYAWPMGASRPADHRITSADHHPGGGLLQFQRHEAQGGVLATEKQNAPAIDLTLRL</sequence>
<dbReference type="GO" id="GO:0008270">
    <property type="term" value="F:zinc ion binding"/>
    <property type="evidence" value="ECO:0007669"/>
    <property type="project" value="UniProtKB-KW"/>
</dbReference>
<evidence type="ECO:0000259" key="8">
    <source>
        <dbReference type="PROSITE" id="PS50157"/>
    </source>
</evidence>
<dbReference type="PANTHER" id="PTHR47287:SF13">
    <property type="entry name" value="C2H2-TYPE DOMAIN-CONTAINING PROTEIN"/>
    <property type="match status" value="1"/>
</dbReference>
<protein>
    <submittedName>
        <fullName evidence="9">Zinc finger protein 3</fullName>
    </submittedName>
</protein>